<reference evidence="6 7" key="1">
    <citation type="journal article" date="2020" name="Int. J. Syst. Evol. Microbiol.">
        <title>Novel acetic acid bacteria from cider fermentations: Acetobacter conturbans sp. nov. and Acetobacter fallax sp. nov.</title>
        <authorList>
            <person name="Sombolestani A.S."/>
            <person name="Cleenwerck I."/>
            <person name="Cnockaert M."/>
            <person name="Borremans W."/>
            <person name="Wieme A.D."/>
            <person name="De Vuyst L."/>
            <person name="Vandamme P."/>
        </authorList>
    </citation>
    <scope>NUCLEOTIDE SEQUENCE [LARGE SCALE GENOMIC DNA]</scope>
    <source>
        <strain evidence="6 7">LMG 23848</strain>
    </source>
</reference>
<dbReference type="CDD" id="cd00130">
    <property type="entry name" value="PAS"/>
    <property type="match status" value="1"/>
</dbReference>
<feature type="region of interest" description="Disordered" evidence="1">
    <location>
        <begin position="570"/>
        <end position="590"/>
    </location>
</feature>
<feature type="compositionally biased region" description="Basic residues" evidence="1">
    <location>
        <begin position="573"/>
        <end position="584"/>
    </location>
</feature>
<dbReference type="SUPFAM" id="SSF55785">
    <property type="entry name" value="PYP-like sensor domain (PAS domain)"/>
    <property type="match status" value="1"/>
</dbReference>
<dbReference type="PROSITE" id="PS50883">
    <property type="entry name" value="EAL"/>
    <property type="match status" value="1"/>
</dbReference>
<dbReference type="InterPro" id="IPR001610">
    <property type="entry name" value="PAC"/>
</dbReference>
<dbReference type="Gene3D" id="3.20.20.450">
    <property type="entry name" value="EAL domain"/>
    <property type="match status" value="1"/>
</dbReference>
<dbReference type="InterPro" id="IPR001633">
    <property type="entry name" value="EAL_dom"/>
</dbReference>
<evidence type="ECO:0000259" key="3">
    <source>
        <dbReference type="PROSITE" id="PS50113"/>
    </source>
</evidence>
<dbReference type="PANTHER" id="PTHR44757">
    <property type="entry name" value="DIGUANYLATE CYCLASE DGCP"/>
    <property type="match status" value="1"/>
</dbReference>
<feature type="domain" description="PAS" evidence="2">
    <location>
        <begin position="2"/>
        <end position="45"/>
    </location>
</feature>
<feature type="domain" description="GGDEF" evidence="5">
    <location>
        <begin position="167"/>
        <end position="299"/>
    </location>
</feature>
<evidence type="ECO:0000256" key="1">
    <source>
        <dbReference type="SAM" id="MobiDB-lite"/>
    </source>
</evidence>
<dbReference type="PROSITE" id="PS50887">
    <property type="entry name" value="GGDEF"/>
    <property type="match status" value="1"/>
</dbReference>
<proteinExistence type="predicted"/>
<comment type="caution">
    <text evidence="6">The sequence shown here is derived from an EMBL/GenBank/DDBJ whole genome shotgun (WGS) entry which is preliminary data.</text>
</comment>
<dbReference type="InterPro" id="IPR035965">
    <property type="entry name" value="PAS-like_dom_sf"/>
</dbReference>
<dbReference type="Pfam" id="PF00990">
    <property type="entry name" value="GGDEF"/>
    <property type="match status" value="1"/>
</dbReference>
<dbReference type="PROSITE" id="PS50112">
    <property type="entry name" value="PAS"/>
    <property type="match status" value="1"/>
</dbReference>
<dbReference type="EMBL" id="WOTE01000010">
    <property type="protein sequence ID" value="NHO40383.1"/>
    <property type="molecule type" value="Genomic_DNA"/>
</dbReference>
<dbReference type="PROSITE" id="PS50113">
    <property type="entry name" value="PAC"/>
    <property type="match status" value="1"/>
</dbReference>
<dbReference type="Pfam" id="PF00563">
    <property type="entry name" value="EAL"/>
    <property type="match status" value="1"/>
</dbReference>
<dbReference type="Gene3D" id="3.30.450.20">
    <property type="entry name" value="PAS domain"/>
    <property type="match status" value="1"/>
</dbReference>
<dbReference type="InterPro" id="IPR000700">
    <property type="entry name" value="PAS-assoc_C"/>
</dbReference>
<dbReference type="CDD" id="cd01949">
    <property type="entry name" value="GGDEF"/>
    <property type="match status" value="1"/>
</dbReference>
<dbReference type="SMART" id="SM00091">
    <property type="entry name" value="PAS"/>
    <property type="match status" value="1"/>
</dbReference>
<dbReference type="InterPro" id="IPR043128">
    <property type="entry name" value="Rev_trsase/Diguanyl_cyclase"/>
</dbReference>
<dbReference type="InterPro" id="IPR000160">
    <property type="entry name" value="GGDEF_dom"/>
</dbReference>
<dbReference type="Gene3D" id="3.30.70.270">
    <property type="match status" value="1"/>
</dbReference>
<name>A0ABX0KQB0_9PROT</name>
<evidence type="ECO:0000259" key="5">
    <source>
        <dbReference type="PROSITE" id="PS50887"/>
    </source>
</evidence>
<evidence type="ECO:0000313" key="7">
    <source>
        <dbReference type="Proteomes" id="UP000657200"/>
    </source>
</evidence>
<dbReference type="SUPFAM" id="SSF141868">
    <property type="entry name" value="EAL domain-like"/>
    <property type="match status" value="1"/>
</dbReference>
<dbReference type="SMART" id="SM00267">
    <property type="entry name" value="GGDEF"/>
    <property type="match status" value="1"/>
</dbReference>
<dbReference type="Pfam" id="PF13426">
    <property type="entry name" value="PAS_9"/>
    <property type="match status" value="1"/>
</dbReference>
<dbReference type="PANTHER" id="PTHR44757:SF2">
    <property type="entry name" value="BIOFILM ARCHITECTURE MAINTENANCE PROTEIN MBAA"/>
    <property type="match status" value="1"/>
</dbReference>
<dbReference type="SMART" id="SM00052">
    <property type="entry name" value="EAL"/>
    <property type="match status" value="1"/>
</dbReference>
<dbReference type="NCBIfam" id="TIGR00254">
    <property type="entry name" value="GGDEF"/>
    <property type="match status" value="1"/>
</dbReference>
<accession>A0ABX0KQB0</accession>
<feature type="domain" description="PAC" evidence="3">
    <location>
        <begin position="74"/>
        <end position="128"/>
    </location>
</feature>
<feature type="domain" description="EAL" evidence="4">
    <location>
        <begin position="308"/>
        <end position="563"/>
    </location>
</feature>
<dbReference type="RefSeq" id="WP_173568058.1">
    <property type="nucleotide sequence ID" value="NZ_WOTE01000010.1"/>
</dbReference>
<evidence type="ECO:0000259" key="2">
    <source>
        <dbReference type="PROSITE" id="PS50112"/>
    </source>
</evidence>
<dbReference type="InterPro" id="IPR052155">
    <property type="entry name" value="Biofilm_reg_signaling"/>
</dbReference>
<dbReference type="InterPro" id="IPR035919">
    <property type="entry name" value="EAL_sf"/>
</dbReference>
<protein>
    <submittedName>
        <fullName evidence="6">EAL domain-containing protein</fullName>
    </submittedName>
</protein>
<evidence type="ECO:0000313" key="6">
    <source>
        <dbReference type="EMBL" id="NHO40383.1"/>
    </source>
</evidence>
<dbReference type="CDD" id="cd01948">
    <property type="entry name" value="EAL"/>
    <property type="match status" value="1"/>
</dbReference>
<dbReference type="NCBIfam" id="TIGR00229">
    <property type="entry name" value="sensory_box"/>
    <property type="match status" value="1"/>
</dbReference>
<dbReference type="Proteomes" id="UP000657200">
    <property type="component" value="Unassembled WGS sequence"/>
</dbReference>
<dbReference type="InterPro" id="IPR000014">
    <property type="entry name" value="PAS"/>
</dbReference>
<dbReference type="SUPFAM" id="SSF55073">
    <property type="entry name" value="Nucleotide cyclase"/>
    <property type="match status" value="1"/>
</dbReference>
<evidence type="ECO:0000259" key="4">
    <source>
        <dbReference type="PROSITE" id="PS50883"/>
    </source>
</evidence>
<gene>
    <name evidence="6" type="ORF">GOB80_11975</name>
</gene>
<dbReference type="SMART" id="SM00086">
    <property type="entry name" value="PAC"/>
    <property type="match status" value="1"/>
</dbReference>
<keyword evidence="7" id="KW-1185">Reference proteome</keyword>
<dbReference type="InterPro" id="IPR029787">
    <property type="entry name" value="Nucleotide_cyclase"/>
</dbReference>
<organism evidence="6 7">
    <name type="scientific">Acetobacter ghanensis</name>
    <dbReference type="NCBI Taxonomy" id="431306"/>
    <lineage>
        <taxon>Bacteria</taxon>
        <taxon>Pseudomonadati</taxon>
        <taxon>Pseudomonadota</taxon>
        <taxon>Alphaproteobacteria</taxon>
        <taxon>Acetobacterales</taxon>
        <taxon>Acetobacteraceae</taxon>
        <taxon>Acetobacter</taxon>
    </lineage>
</organism>
<sequence length="590" mass="67217">MNDKFIRYALDNSAIVAMTDSKGTITFVNQKFCEISGYGEKELIGFNHRILRSGIHHKEFFLQMYRTISAGHIWHGEICNRKKDGSLYWVDTTIVPHFAESGTGMVDGYVAIRFDISTRKDLEKELQINISNLELTANTDFLTDLPNRRLFCKHIEELIKQSSKKSETFHIAILDIDMFKEINDSFGHEIGDYLLKIIASRLKSIVSDRVFIARLGGDEFGIILNKKTSIKNLEFCEKILETVREPIKIDSIIRYCSASMGCAIFPQHGQNRPTLLQAADIALYRAKELGRNRFKVFNNQTMDVIKSKSQILSDFNLALKNKEVKFFYQPILYPSSLHNVSFEALVRWDHPTLGLLNPGSFHTVFTDPATCAVFGIYMLESIFEDMSIMLDHGIQFSRVGINLTDADFRSDAFIDLFSRSCVETGIGPERFCVEVTESILLGQEQKRIEQRLRQLHTMGVEIALDDFGTGYASLTHLREFPIDRLKIDQRFVSNIETSTDDQVIVHGIIDIAHGLGKTVTAEGVETIQQAKTLLSMQCDSLQGWLFSKAYPVVNLASVLKKIPDVFNKFDHTSHKKHKNKHKNKNNHDNN</sequence>